<dbReference type="SUPFAM" id="SSF48452">
    <property type="entry name" value="TPR-like"/>
    <property type="match status" value="1"/>
</dbReference>
<dbReference type="Pfam" id="PF13424">
    <property type="entry name" value="TPR_12"/>
    <property type="match status" value="1"/>
</dbReference>
<keyword evidence="3" id="KW-1185">Reference proteome</keyword>
<evidence type="ECO:0000259" key="1">
    <source>
        <dbReference type="Pfam" id="PF25000"/>
    </source>
</evidence>
<reference evidence="2" key="1">
    <citation type="journal article" date="2021" name="IMA Fungus">
        <title>Genomic characterization of three marine fungi, including Emericellopsis atlantica sp. nov. with signatures of a generalist lifestyle and marine biomass degradation.</title>
        <authorList>
            <person name="Hagestad O.C."/>
            <person name="Hou L."/>
            <person name="Andersen J.H."/>
            <person name="Hansen E.H."/>
            <person name="Altermark B."/>
            <person name="Li C."/>
            <person name="Kuhnert E."/>
            <person name="Cox R.J."/>
            <person name="Crous P.W."/>
            <person name="Spatafora J.W."/>
            <person name="Lail K."/>
            <person name="Amirebrahimi M."/>
            <person name="Lipzen A."/>
            <person name="Pangilinan J."/>
            <person name="Andreopoulos W."/>
            <person name="Hayes R.D."/>
            <person name="Ng V."/>
            <person name="Grigoriev I.V."/>
            <person name="Jackson S.A."/>
            <person name="Sutton T.D.S."/>
            <person name="Dobson A.D.W."/>
            <person name="Rama T."/>
        </authorList>
    </citation>
    <scope>NUCLEOTIDE SEQUENCE</scope>
    <source>
        <strain evidence="2">TRa018bII</strain>
    </source>
</reference>
<dbReference type="SUPFAM" id="SSF52540">
    <property type="entry name" value="P-loop containing nucleoside triphosphate hydrolases"/>
    <property type="match status" value="1"/>
</dbReference>
<dbReference type="PANTHER" id="PTHR46082:SF6">
    <property type="entry name" value="AAA+ ATPASE DOMAIN-CONTAINING PROTEIN-RELATED"/>
    <property type="match status" value="1"/>
</dbReference>
<dbReference type="GO" id="GO:0016787">
    <property type="term" value="F:hydrolase activity"/>
    <property type="evidence" value="ECO:0007669"/>
    <property type="project" value="UniProtKB-KW"/>
</dbReference>
<keyword evidence="2" id="KW-0378">Hydrolase</keyword>
<dbReference type="InterPro" id="IPR056681">
    <property type="entry name" value="DUF7779"/>
</dbReference>
<gene>
    <name evidence="2" type="ORF">BJ875DRAFT_2599</name>
</gene>
<dbReference type="InterPro" id="IPR029058">
    <property type="entry name" value="AB_hydrolase_fold"/>
</dbReference>
<feature type="domain" description="DUF7779" evidence="1">
    <location>
        <begin position="596"/>
        <end position="667"/>
    </location>
</feature>
<dbReference type="Proteomes" id="UP000824998">
    <property type="component" value="Unassembled WGS sequence"/>
</dbReference>
<proteinExistence type="predicted"/>
<dbReference type="PANTHER" id="PTHR46082">
    <property type="entry name" value="ATP/GTP-BINDING PROTEIN-RELATED"/>
    <property type="match status" value="1"/>
</dbReference>
<name>A0A9P7YV36_9HELO</name>
<organism evidence="2 3">
    <name type="scientific">Amylocarpus encephaloides</name>
    <dbReference type="NCBI Taxonomy" id="45428"/>
    <lineage>
        <taxon>Eukaryota</taxon>
        <taxon>Fungi</taxon>
        <taxon>Dikarya</taxon>
        <taxon>Ascomycota</taxon>
        <taxon>Pezizomycotina</taxon>
        <taxon>Leotiomycetes</taxon>
        <taxon>Helotiales</taxon>
        <taxon>Helotiales incertae sedis</taxon>
        <taxon>Amylocarpus</taxon>
    </lineage>
</organism>
<dbReference type="InterPro" id="IPR053137">
    <property type="entry name" value="NLR-like"/>
</dbReference>
<sequence length="873" mass="98565">MTCTKETVKASGLNIWSDEAAGRPAPRVDIIAVQGLGSHEFYTWVKKGSLKANKPKRLRDKARFWKGKRAAVRDQEDNIEVMWIRDLLVPGFQDARIATYSYKSDWRDRTIKTNLRECANLFLNELLQHRQKENERQRPIVLIGHSLGCVVIQKALVIAASSRHFREIGLSVAGIIFLGGPFQGSDAALWGTWLAQVLRSERSLLELLQKDSQPLFDIGRDFAECLIDWDVIYFYETQNATYGPLTFQTVNQQSATQLGKRMIPLDTDHSGLNKFSGEDDVNFKRVLPEIRRMVEGGGLIVTERYRAIGERSPKSTVPISRDNKFVDRQDVFKALDIQFSHSDCHNRAVLTGLGGVGKSQIAIEHSYRLRERDPNLWVFWVYASTAERFENAYKSIAATLDLPGADDPKTDVLDLVSRWLSNPDHGRWHMILDNADDIRVFQKTQGEGSATGDGPNLPLLDYIPQSTNGSVLVTTRDRGVASWLASGYRDAIPVNLMTVEEADQLLCARIPEGLSTEFHRAELVEELDYLPLAISQAAAYISAKVVRMTVSKYLRLYRQNEESQSRLLDEDTGDLRRHPSVPNSVIRTWQISFDQLKRNKPQAAELLSLMAMLDRQGIPEFLLNVQYPSLLDLEDALGSLHEFSLITIEKGGKTFGMHRLVQLATRKWVEKYGDNKRWWGEAIKVVSKAFPDGSYSNWKTCETLSPHALQVLAYRLESRKSMLDRASLLHNMAWYNWIQGRYEVANAESQESLAIREQYLQYDDGTILASRSMLASVLSSQGKYADAEALNRQTLAIREEVLGKTHPSTLTTMSNLADVLSSQGKYAGAEVLNRQTLAIREEVLGKTHPSTLTTMSNLADVLSTRASTRTPRR</sequence>
<dbReference type="Gene3D" id="3.40.50.1820">
    <property type="entry name" value="alpha/beta hydrolase"/>
    <property type="match status" value="1"/>
</dbReference>
<dbReference type="InterPro" id="IPR011990">
    <property type="entry name" value="TPR-like_helical_dom_sf"/>
</dbReference>
<comment type="caution">
    <text evidence="2">The sequence shown here is derived from an EMBL/GenBank/DDBJ whole genome shotgun (WGS) entry which is preliminary data.</text>
</comment>
<protein>
    <submittedName>
        <fullName evidence="2">P-loop containing nucleoside triphosphate hydrolase protein</fullName>
    </submittedName>
</protein>
<dbReference type="Gene3D" id="1.25.40.10">
    <property type="entry name" value="Tetratricopeptide repeat domain"/>
    <property type="match status" value="1"/>
</dbReference>
<dbReference type="Gene3D" id="3.40.50.300">
    <property type="entry name" value="P-loop containing nucleotide triphosphate hydrolases"/>
    <property type="match status" value="1"/>
</dbReference>
<dbReference type="AlphaFoldDB" id="A0A9P7YV36"/>
<evidence type="ECO:0000313" key="3">
    <source>
        <dbReference type="Proteomes" id="UP000824998"/>
    </source>
</evidence>
<accession>A0A9P7YV36</accession>
<evidence type="ECO:0000313" key="2">
    <source>
        <dbReference type="EMBL" id="KAG9239765.1"/>
    </source>
</evidence>
<dbReference type="InterPro" id="IPR027417">
    <property type="entry name" value="P-loop_NTPase"/>
</dbReference>
<dbReference type="EMBL" id="MU251356">
    <property type="protein sequence ID" value="KAG9239765.1"/>
    <property type="molecule type" value="Genomic_DNA"/>
</dbReference>
<dbReference type="OrthoDB" id="1658288at2759"/>
<dbReference type="SUPFAM" id="SSF53474">
    <property type="entry name" value="alpha/beta-Hydrolases"/>
    <property type="match status" value="1"/>
</dbReference>
<dbReference type="Pfam" id="PF25000">
    <property type="entry name" value="DUF7779"/>
    <property type="match status" value="1"/>
</dbReference>